<name>A0A6J0AZF3_VICPA</name>
<evidence type="ECO:0000256" key="3">
    <source>
        <dbReference type="ARBA" id="ARBA00004514"/>
    </source>
</evidence>
<sequence>MEEGWRQEECGGSGTVTGQGTGASRTSGSLCQENEVEQGCSRLEMRLLLLGKHGAGKSATGNTILGKAVFISKFSEQMVTQSCQRERGAIRGCEVVVIDTPDFFSPTVCAKDKEYNIEHCLELSAPSLHALLLVIPIGHYKMEDRKTAKGIQEVFGAEASRHSIIVFTREDDLGDDLLEDFIESDECLRELVQNCGGGYCAFNNKASEDKQEAQVEKLLCMVKSLVSKNQGPYQVNFRSEDIGFQDCVNEASSQREGSPHGSEEEQQGTTGCEPNPEPSALKVLLVGKHGVGKSTAGNSLLGEQVFKTKYSEQPVTQTFETKNRDWRGRKLLIIDTPDFLSTKNVDLMLLRNISPGPHAFLLVTPLGSFTEKDHEVLNTIERVFGEKFPAYMTILLTRKEDLDSQDVETFLKTQSKTLWDLIQKCENRYHIFSYRATGEEVDELLQGIVNMVQQNRDMFCTFRGREQLKIILVGKSGTGKSASGNTILGRPVFLSQLKAQPVTRKCQGVSMTWDGQDVVVVDTPSLCLMSGAEGDQSELEEEIKHCLSYYEEGSTVLVLVVQLGRITQEDKKALVDLQAIFGAEVMKYTIVLFTRKEDLGAEKLEDYVNNTDNKYLRSLIKKCNKGYCAFNNKETGQAREDQARHLLLKARDLIRCCGKDVDTHALWSTQKIMKTFRNTPLPKLLNSLKDKFHKEAEMPGVSLS</sequence>
<keyword evidence="11" id="KW-0496">Mitochondrion</keyword>
<evidence type="ECO:0000256" key="10">
    <source>
        <dbReference type="ARBA" id="ARBA00023034"/>
    </source>
</evidence>
<evidence type="ECO:0000256" key="16">
    <source>
        <dbReference type="SAM" id="MobiDB-lite"/>
    </source>
</evidence>
<dbReference type="PROSITE" id="PS51720">
    <property type="entry name" value="G_AIG1"/>
    <property type="match status" value="3"/>
</dbReference>
<evidence type="ECO:0000256" key="9">
    <source>
        <dbReference type="ARBA" id="ARBA00022824"/>
    </source>
</evidence>
<keyword evidence="6" id="KW-0963">Cytoplasm</keyword>
<dbReference type="GO" id="GO:0005525">
    <property type="term" value="F:GTP binding"/>
    <property type="evidence" value="ECO:0007669"/>
    <property type="project" value="UniProtKB-KW"/>
</dbReference>
<dbReference type="Proteomes" id="UP001652581">
    <property type="component" value="Chromosome 7"/>
</dbReference>
<feature type="compositionally biased region" description="Gly residues" evidence="16">
    <location>
        <begin position="11"/>
        <end position="21"/>
    </location>
</feature>
<evidence type="ECO:0000256" key="4">
    <source>
        <dbReference type="ARBA" id="ARBA00004555"/>
    </source>
</evidence>
<dbReference type="Gene3D" id="3.40.50.300">
    <property type="entry name" value="P-loop containing nucleotide triphosphate hydrolases"/>
    <property type="match status" value="3"/>
</dbReference>
<dbReference type="RefSeq" id="XP_015106091.1">
    <property type="nucleotide sequence ID" value="XM_015250605.3"/>
</dbReference>
<dbReference type="GO" id="GO:0005783">
    <property type="term" value="C:endoplasmic reticulum"/>
    <property type="evidence" value="ECO:0007669"/>
    <property type="project" value="UniProtKB-SubCell"/>
</dbReference>
<keyword evidence="9" id="KW-0256">Endoplasmic reticulum</keyword>
<dbReference type="GO" id="GO:0005739">
    <property type="term" value="C:mitochondrion"/>
    <property type="evidence" value="ECO:0007669"/>
    <property type="project" value="UniProtKB-SubCell"/>
</dbReference>
<dbReference type="CTD" id="155038"/>
<dbReference type="SUPFAM" id="SSF52540">
    <property type="entry name" value="P-loop containing nucleoside triphosphate hydrolases"/>
    <property type="match status" value="3"/>
</dbReference>
<evidence type="ECO:0000256" key="14">
    <source>
        <dbReference type="ARBA" id="ARBA00073539"/>
    </source>
</evidence>
<reference evidence="19" key="1">
    <citation type="submission" date="2025-08" db="UniProtKB">
        <authorList>
            <consortium name="RefSeq"/>
        </authorList>
    </citation>
    <scope>IDENTIFICATION</scope>
</reference>
<accession>A0A6J0AZF3</accession>
<dbReference type="InterPro" id="IPR006703">
    <property type="entry name" value="G_AIG1"/>
</dbReference>
<keyword evidence="12" id="KW-0342">GTP-binding</keyword>
<dbReference type="GO" id="GO:0005829">
    <property type="term" value="C:cytosol"/>
    <property type="evidence" value="ECO:0007669"/>
    <property type="project" value="UniProtKB-SubCell"/>
</dbReference>
<feature type="domain" description="AIG1-type G" evidence="17">
    <location>
        <begin position="465"/>
        <end position="671"/>
    </location>
</feature>
<evidence type="ECO:0000256" key="6">
    <source>
        <dbReference type="ARBA" id="ARBA00022490"/>
    </source>
</evidence>
<keyword evidence="10" id="KW-0333">Golgi apparatus</keyword>
<dbReference type="FunCoup" id="A0A6J0AZF3">
    <property type="interactions" value="422"/>
</dbReference>
<protein>
    <recommendedName>
        <fullName evidence="14">GTPase IMAP family member 8</fullName>
    </recommendedName>
    <alternativeName>
        <fullName evidence="15">Immune-associated nucleotide-binding protein 9</fullName>
    </alternativeName>
</protein>
<evidence type="ECO:0000256" key="12">
    <source>
        <dbReference type="ARBA" id="ARBA00023134"/>
    </source>
</evidence>
<dbReference type="GO" id="GO:0005794">
    <property type="term" value="C:Golgi apparatus"/>
    <property type="evidence" value="ECO:0007669"/>
    <property type="project" value="UniProtKB-SubCell"/>
</dbReference>
<dbReference type="InterPro" id="IPR045058">
    <property type="entry name" value="GIMA/IAN/Toc"/>
</dbReference>
<proteinExistence type="inferred from homology"/>
<comment type="similarity">
    <text evidence="5">Belongs to the TRAFAC class TrmE-Era-EngA-EngB-Septin-like GTPase superfamily. AIG1/Toc34/Toc159-like paraseptin GTPase family. IAN subfamily.</text>
</comment>
<evidence type="ECO:0000256" key="8">
    <source>
        <dbReference type="ARBA" id="ARBA00022741"/>
    </source>
</evidence>
<keyword evidence="18" id="KW-1185">Reference proteome</keyword>
<evidence type="ECO:0000256" key="1">
    <source>
        <dbReference type="ARBA" id="ARBA00004173"/>
    </source>
</evidence>
<keyword evidence="7" id="KW-0677">Repeat</keyword>
<evidence type="ECO:0000259" key="17">
    <source>
        <dbReference type="PROSITE" id="PS51720"/>
    </source>
</evidence>
<evidence type="ECO:0000313" key="18">
    <source>
        <dbReference type="Proteomes" id="UP001652581"/>
    </source>
</evidence>
<dbReference type="GeneID" id="102526675"/>
<evidence type="ECO:0000256" key="5">
    <source>
        <dbReference type="ARBA" id="ARBA00008535"/>
    </source>
</evidence>
<dbReference type="OrthoDB" id="8954335at2759"/>
<dbReference type="InParanoid" id="A0A6J0AZF3"/>
<comment type="function">
    <text evidence="13">Exerts an anti-apoptotic effect in the immune system and is involved in responses to infections.</text>
</comment>
<evidence type="ECO:0000256" key="13">
    <source>
        <dbReference type="ARBA" id="ARBA00056809"/>
    </source>
</evidence>
<evidence type="ECO:0000256" key="15">
    <source>
        <dbReference type="ARBA" id="ARBA00077278"/>
    </source>
</evidence>
<dbReference type="CDD" id="cd01852">
    <property type="entry name" value="AIG1"/>
    <property type="match status" value="2"/>
</dbReference>
<feature type="region of interest" description="Disordered" evidence="16">
    <location>
        <begin position="250"/>
        <end position="278"/>
    </location>
</feature>
<dbReference type="AlphaFoldDB" id="A0A6J0AZF3"/>
<evidence type="ECO:0000313" key="19">
    <source>
        <dbReference type="RefSeq" id="XP_015106091.1"/>
    </source>
</evidence>
<gene>
    <name evidence="19" type="primary">GIMAP8</name>
</gene>
<feature type="region of interest" description="Disordered" evidence="16">
    <location>
        <begin position="1"/>
        <end position="30"/>
    </location>
</feature>
<evidence type="ECO:0000256" key="2">
    <source>
        <dbReference type="ARBA" id="ARBA00004240"/>
    </source>
</evidence>
<dbReference type="PANTHER" id="PTHR10903:SF73">
    <property type="entry name" value="GTPASE IMAP FAMILY MEMBER 8"/>
    <property type="match status" value="1"/>
</dbReference>
<dbReference type="Pfam" id="PF04548">
    <property type="entry name" value="AIG1"/>
    <property type="match status" value="3"/>
</dbReference>
<dbReference type="PANTHER" id="PTHR10903">
    <property type="entry name" value="GTPASE, IMAP FAMILY MEMBER-RELATED"/>
    <property type="match status" value="1"/>
</dbReference>
<evidence type="ECO:0000256" key="7">
    <source>
        <dbReference type="ARBA" id="ARBA00022737"/>
    </source>
</evidence>
<organism evidence="18 19">
    <name type="scientific">Vicugna pacos</name>
    <name type="common">Alpaca</name>
    <name type="synonym">Lama pacos</name>
    <dbReference type="NCBI Taxonomy" id="30538"/>
    <lineage>
        <taxon>Eukaryota</taxon>
        <taxon>Metazoa</taxon>
        <taxon>Chordata</taxon>
        <taxon>Craniata</taxon>
        <taxon>Vertebrata</taxon>
        <taxon>Euteleostomi</taxon>
        <taxon>Mammalia</taxon>
        <taxon>Eutheria</taxon>
        <taxon>Laurasiatheria</taxon>
        <taxon>Artiodactyla</taxon>
        <taxon>Tylopoda</taxon>
        <taxon>Camelidae</taxon>
        <taxon>Vicugna</taxon>
    </lineage>
</organism>
<dbReference type="InterPro" id="IPR027417">
    <property type="entry name" value="P-loop_NTPase"/>
</dbReference>
<feature type="domain" description="AIG1-type G" evidence="17">
    <location>
        <begin position="278"/>
        <end position="463"/>
    </location>
</feature>
<keyword evidence="8" id="KW-0547">Nucleotide-binding</keyword>
<evidence type="ECO:0000256" key="11">
    <source>
        <dbReference type="ARBA" id="ARBA00023128"/>
    </source>
</evidence>
<dbReference type="KEGG" id="vpc:102526675"/>
<comment type="subcellular location">
    <subcellularLocation>
        <location evidence="3">Cytoplasm</location>
        <location evidence="3">Cytosol</location>
    </subcellularLocation>
    <subcellularLocation>
        <location evidence="2">Endoplasmic reticulum</location>
    </subcellularLocation>
    <subcellularLocation>
        <location evidence="4">Golgi apparatus</location>
    </subcellularLocation>
    <subcellularLocation>
        <location evidence="1">Mitochondrion</location>
    </subcellularLocation>
</comment>
<feature type="domain" description="AIG1-type G" evidence="17">
    <location>
        <begin position="42"/>
        <end position="243"/>
    </location>
</feature>
<dbReference type="FunFam" id="3.40.50.300:FF:000536">
    <property type="entry name" value="GTPase IMAP family member 8"/>
    <property type="match status" value="3"/>
</dbReference>